<keyword evidence="1" id="KW-0694">RNA-binding</keyword>
<dbReference type="InterPro" id="IPR036986">
    <property type="entry name" value="S4_RNA-bd_sf"/>
</dbReference>
<dbReference type="Proteomes" id="UP000248975">
    <property type="component" value="Unassembled WGS sequence"/>
</dbReference>
<dbReference type="SMART" id="SM00363">
    <property type="entry name" value="S4"/>
    <property type="match status" value="1"/>
</dbReference>
<evidence type="ECO:0000313" key="3">
    <source>
        <dbReference type="EMBL" id="PZQ96821.1"/>
    </source>
</evidence>
<sequence length="99" mass="10910">MSEPRETVRLDKWLWHARFFRTRSLATAEVQAGHVRLNGQRGAKPAHPVEIGDTLTFPQGSRIRVVRITGLGLRRGPATEAQSLYIDLVAPSGGPSPLE</sequence>
<reference evidence="3 4" key="1">
    <citation type="submission" date="2017-08" db="EMBL/GenBank/DDBJ databases">
        <title>Infants hospitalized years apart are colonized by the same room-sourced microbial strains.</title>
        <authorList>
            <person name="Brooks B."/>
            <person name="Olm M.R."/>
            <person name="Firek B.A."/>
            <person name="Baker R."/>
            <person name="Thomas B.C."/>
            <person name="Morowitz M.J."/>
            <person name="Banfield J.F."/>
        </authorList>
    </citation>
    <scope>NUCLEOTIDE SEQUENCE [LARGE SCALE GENOMIC DNA]</scope>
    <source>
        <strain evidence="3">S2_003_000_R2_11</strain>
    </source>
</reference>
<accession>A0A2W5S1H4</accession>
<dbReference type="EMBL" id="QFQS01000003">
    <property type="protein sequence ID" value="PZQ96821.1"/>
    <property type="molecule type" value="Genomic_DNA"/>
</dbReference>
<evidence type="ECO:0000259" key="2">
    <source>
        <dbReference type="SMART" id="SM00363"/>
    </source>
</evidence>
<dbReference type="SUPFAM" id="SSF55174">
    <property type="entry name" value="Alpha-L RNA-binding motif"/>
    <property type="match status" value="1"/>
</dbReference>
<dbReference type="Gene3D" id="3.10.290.10">
    <property type="entry name" value="RNA-binding S4 domain"/>
    <property type="match status" value="1"/>
</dbReference>
<organism evidence="3 4">
    <name type="scientific">Cereibacter sphaeroides</name>
    <name type="common">Rhodobacter sphaeroides</name>
    <dbReference type="NCBI Taxonomy" id="1063"/>
    <lineage>
        <taxon>Bacteria</taxon>
        <taxon>Pseudomonadati</taxon>
        <taxon>Pseudomonadota</taxon>
        <taxon>Alphaproteobacteria</taxon>
        <taxon>Rhodobacterales</taxon>
        <taxon>Paracoccaceae</taxon>
        <taxon>Cereibacter</taxon>
    </lineage>
</organism>
<dbReference type="PROSITE" id="PS50889">
    <property type="entry name" value="S4"/>
    <property type="match status" value="1"/>
</dbReference>
<comment type="caution">
    <text evidence="3">The sequence shown here is derived from an EMBL/GenBank/DDBJ whole genome shotgun (WGS) entry which is preliminary data.</text>
</comment>
<dbReference type="InterPro" id="IPR002942">
    <property type="entry name" value="S4_RNA-bd"/>
</dbReference>
<dbReference type="Pfam" id="PF01479">
    <property type="entry name" value="S4"/>
    <property type="match status" value="1"/>
</dbReference>
<dbReference type="AlphaFoldDB" id="A0A2W5S1H4"/>
<name>A0A2W5S1H4_CERSP</name>
<evidence type="ECO:0000313" key="4">
    <source>
        <dbReference type="Proteomes" id="UP000248975"/>
    </source>
</evidence>
<feature type="domain" description="RNA-binding S4" evidence="2">
    <location>
        <begin position="8"/>
        <end position="68"/>
    </location>
</feature>
<dbReference type="CDD" id="cd00165">
    <property type="entry name" value="S4"/>
    <property type="match status" value="1"/>
</dbReference>
<evidence type="ECO:0000256" key="1">
    <source>
        <dbReference type="PROSITE-ProRule" id="PRU00182"/>
    </source>
</evidence>
<dbReference type="GO" id="GO:0003723">
    <property type="term" value="F:RNA binding"/>
    <property type="evidence" value="ECO:0007669"/>
    <property type="project" value="UniProtKB-KW"/>
</dbReference>
<protein>
    <submittedName>
        <fullName evidence="3">RNA-binding protein</fullName>
    </submittedName>
</protein>
<gene>
    <name evidence="3" type="ORF">DI533_14690</name>
</gene>
<proteinExistence type="predicted"/>